<name>A0A378JKI9_9GAMM</name>
<evidence type="ECO:0000313" key="2">
    <source>
        <dbReference type="Proteomes" id="UP000254794"/>
    </source>
</evidence>
<proteinExistence type="predicted"/>
<reference evidence="1 2" key="1">
    <citation type="submission" date="2018-06" db="EMBL/GenBank/DDBJ databases">
        <authorList>
            <consortium name="Pathogen Informatics"/>
            <person name="Doyle S."/>
        </authorList>
    </citation>
    <scope>NUCLEOTIDE SEQUENCE [LARGE SCALE GENOMIC DNA]</scope>
    <source>
        <strain evidence="1 2">NCTC13316</strain>
    </source>
</reference>
<accession>A0A378JKI9</accession>
<keyword evidence="2" id="KW-1185">Reference proteome</keyword>
<dbReference type="AlphaFoldDB" id="A0A378JKI9"/>
<dbReference type="Proteomes" id="UP000254794">
    <property type="component" value="Unassembled WGS sequence"/>
</dbReference>
<evidence type="ECO:0000313" key="1">
    <source>
        <dbReference type="EMBL" id="STX50640.1"/>
    </source>
</evidence>
<dbReference type="OrthoDB" id="5651600at2"/>
<dbReference type="RefSeq" id="WP_115330342.1">
    <property type="nucleotide sequence ID" value="NZ_CAAAHP010000004.1"/>
</dbReference>
<protein>
    <submittedName>
        <fullName evidence="1">Uncharacterized protein</fullName>
    </submittedName>
</protein>
<sequence length="365" mass="42277">MPAELTFNKNDEYFLSIAKQEHHSFLMLGVIQNNTPTLLARVGKTNDIDPDIQKRFKPFYKNLTTGTLARLADERLTRKSAQKDDITYQAYTITYEQMKEFLDLIAYIEEKQLTNEEIKNAINKTYKKKSKKEEIQAYIPIQEVRANNLTTNSNQVVFEFKKLREYEAPKNISLQNLGPAPQIVNNMNRINVSNTCRHSAVDILESVLHYKTNASKQFFIPLSYHTKLIGGIPDKQSFYILPPPPTSYKPLTTHQLNTLNKLYGRLKKIPKLHCHDLKTRMKFDELKDLYNRIAGASKLSASDLLLEISRFENDKKDILFQQRSNHFISFFSPHSATEKTLQKIKANLGKEHNNYSTENNTMPMP</sequence>
<organism evidence="1 2">
    <name type="scientific">Legionella busanensis</name>
    <dbReference type="NCBI Taxonomy" id="190655"/>
    <lineage>
        <taxon>Bacteria</taxon>
        <taxon>Pseudomonadati</taxon>
        <taxon>Pseudomonadota</taxon>
        <taxon>Gammaproteobacteria</taxon>
        <taxon>Legionellales</taxon>
        <taxon>Legionellaceae</taxon>
        <taxon>Legionella</taxon>
    </lineage>
</organism>
<dbReference type="EMBL" id="UGOD01000001">
    <property type="protein sequence ID" value="STX50640.1"/>
    <property type="molecule type" value="Genomic_DNA"/>
</dbReference>
<gene>
    <name evidence="1" type="ORF">NCTC13316_00723</name>
</gene>